<evidence type="ECO:0000313" key="2">
    <source>
        <dbReference type="EMBL" id="CAD7229973.1"/>
    </source>
</evidence>
<feature type="compositionally biased region" description="Acidic residues" evidence="1">
    <location>
        <begin position="79"/>
        <end position="89"/>
    </location>
</feature>
<name>A0A7R8WE30_9CRUS</name>
<dbReference type="OrthoDB" id="6153212at2759"/>
<accession>A0A7R8WE30</accession>
<feature type="region of interest" description="Disordered" evidence="1">
    <location>
        <begin position="1"/>
        <end position="322"/>
    </location>
</feature>
<feature type="compositionally biased region" description="Polar residues" evidence="1">
    <location>
        <begin position="95"/>
        <end position="172"/>
    </location>
</feature>
<protein>
    <submittedName>
        <fullName evidence="2">Uncharacterized protein</fullName>
    </submittedName>
</protein>
<feature type="compositionally biased region" description="Basic residues" evidence="1">
    <location>
        <begin position="199"/>
        <end position="209"/>
    </location>
</feature>
<dbReference type="AlphaFoldDB" id="A0A7R8WE30"/>
<feature type="compositionally biased region" description="Polar residues" evidence="1">
    <location>
        <begin position="354"/>
        <end position="372"/>
    </location>
</feature>
<feature type="compositionally biased region" description="Low complexity" evidence="1">
    <location>
        <begin position="188"/>
        <end position="198"/>
    </location>
</feature>
<feature type="compositionally biased region" description="Basic and acidic residues" evidence="1">
    <location>
        <begin position="341"/>
        <end position="353"/>
    </location>
</feature>
<gene>
    <name evidence="2" type="ORF">CTOB1V02_LOCUS7838</name>
</gene>
<feature type="compositionally biased region" description="Polar residues" evidence="1">
    <location>
        <begin position="52"/>
        <end position="63"/>
    </location>
</feature>
<evidence type="ECO:0000256" key="1">
    <source>
        <dbReference type="SAM" id="MobiDB-lite"/>
    </source>
</evidence>
<sequence length="372" mass="39421">MREGWVILMKEGLHDEDDLRSEEDKTSSVPVQTDSGYPSTVSSPTFLKHSGSDSSCDRPTTPSGLCAEGIVTAHRVVIEDEDEEEDEGASDTPVEETSTPLSKETSTPLSKETSTPLSKESSTPLSKETSTPLSKETSTPLSKEPSTPLSKEPSTPLSKEPSTPLSKETSIPFSKGAWSSPAGKVQESYSPQPSSISPSRRRILRKKGVVHNERTPPFEKQCSLTAPGDFPEESMGNKPGHHEASSGGLSSAEARRKAKESPRLVKKVLSGGRSSGKKQTTPPIQATPPPSAGGGGLLKMSKGRAPPPPMTTYPSAPNPPLPLVTENFKVAKLGPAQVSEASHEATPEDESRSDTFATLNADQASSLILSNT</sequence>
<organism evidence="2">
    <name type="scientific">Cyprideis torosa</name>
    <dbReference type="NCBI Taxonomy" id="163714"/>
    <lineage>
        <taxon>Eukaryota</taxon>
        <taxon>Metazoa</taxon>
        <taxon>Ecdysozoa</taxon>
        <taxon>Arthropoda</taxon>
        <taxon>Crustacea</taxon>
        <taxon>Oligostraca</taxon>
        <taxon>Ostracoda</taxon>
        <taxon>Podocopa</taxon>
        <taxon>Podocopida</taxon>
        <taxon>Cytherocopina</taxon>
        <taxon>Cytheroidea</taxon>
        <taxon>Cytherideidae</taxon>
        <taxon>Cyprideis</taxon>
    </lineage>
</organism>
<feature type="region of interest" description="Disordered" evidence="1">
    <location>
        <begin position="334"/>
        <end position="372"/>
    </location>
</feature>
<feature type="compositionally biased region" description="Basic and acidic residues" evidence="1">
    <location>
        <begin position="253"/>
        <end position="263"/>
    </location>
</feature>
<feature type="compositionally biased region" description="Polar residues" evidence="1">
    <location>
        <begin position="27"/>
        <end position="45"/>
    </location>
</feature>
<reference evidence="2" key="1">
    <citation type="submission" date="2020-11" db="EMBL/GenBank/DDBJ databases">
        <authorList>
            <person name="Tran Van P."/>
        </authorList>
    </citation>
    <scope>NUCLEOTIDE SEQUENCE</scope>
</reference>
<dbReference type="EMBL" id="OB662386">
    <property type="protein sequence ID" value="CAD7229973.1"/>
    <property type="molecule type" value="Genomic_DNA"/>
</dbReference>
<feature type="non-terminal residue" evidence="2">
    <location>
        <position position="1"/>
    </location>
</feature>
<proteinExistence type="predicted"/>
<feature type="compositionally biased region" description="Pro residues" evidence="1">
    <location>
        <begin position="305"/>
        <end position="322"/>
    </location>
</feature>